<sequence>MITVATHLAQRLAANGHRHVFLVTGGGAMFLNDALCHHPDLTPVFFHHEQAAAMAAEAYARIAERPPILNVTTGPGGINALNGVFGAWTDSVPMIVISGQVKRATCLAATPVPGLRQLGDQECAIVPMVRGMTKYACVVEQPEDIDWHLDQATHLATSGRPGPVWLDIPIDVQSASVDPKGLRRFMPEPAVGNKPSASDLQAIVGRLRAAQRPVILAGGGVRAAKATAEFESLVRRLGIPVTTAWTHDLVASDDPLFCGRPGTIGTRAGNFTVQSADLLLILGSRLNIRQISYNWQGFAPRAFKIQVDIDPAETGKPTLKPDLAIIADLKQFVPRLAAQLADWQPTDRQQRWLAWCRERVLRYPNVLPRHRENNNEKINPYHFVETLFAELNGQDIVACGNASACIVPFQAGVIKRGMRMFSNSGSASMGYDLPAAIGAYFGALNARGTQQRVICLAGDGSIMMNIQELQTVAQHRLPIKIFVLDNQGYLSIRTSQSNFFGRLAGAGPESGIELPDFVAVAKAFGIPATRLDSADFAERLAAVLDAPGPHLCQVMLDETQQFEPRMASRRLDDGSIVTPPLEDMFPFLDRKELAANLIDDRLL</sequence>
<evidence type="ECO:0000256" key="3">
    <source>
        <dbReference type="RuleBase" id="RU362132"/>
    </source>
</evidence>
<evidence type="ECO:0000256" key="1">
    <source>
        <dbReference type="ARBA" id="ARBA00007812"/>
    </source>
</evidence>
<dbReference type="GO" id="GO:0050660">
    <property type="term" value="F:flavin adenine dinucleotide binding"/>
    <property type="evidence" value="ECO:0007669"/>
    <property type="project" value="TreeGrafter"/>
</dbReference>
<dbReference type="PATRIC" id="fig|1454003.3.peg.2894"/>
<dbReference type="Gene3D" id="3.40.50.970">
    <property type="match status" value="2"/>
</dbReference>
<comment type="caution">
    <text evidence="7">The sequence shown here is derived from an EMBL/GenBank/DDBJ whole genome shotgun (WGS) entry which is preliminary data.</text>
</comment>
<dbReference type="AlphaFoldDB" id="A0A011PNS7"/>
<dbReference type="Pfam" id="PF00205">
    <property type="entry name" value="TPP_enzyme_M"/>
    <property type="match status" value="1"/>
</dbReference>
<dbReference type="SUPFAM" id="SSF52518">
    <property type="entry name" value="Thiamin diphosphate-binding fold (THDP-binding)"/>
    <property type="match status" value="2"/>
</dbReference>
<name>A0A011PNS7_9PROT</name>
<dbReference type="CDD" id="cd07035">
    <property type="entry name" value="TPP_PYR_POX_like"/>
    <property type="match status" value="1"/>
</dbReference>
<feature type="domain" description="Thiamine pyrophosphate enzyme TPP-binding" evidence="5">
    <location>
        <begin position="415"/>
        <end position="554"/>
    </location>
</feature>
<keyword evidence="2 3" id="KW-0786">Thiamine pyrophosphate</keyword>
<accession>A0A011PNS7</accession>
<dbReference type="InterPro" id="IPR029035">
    <property type="entry name" value="DHS-like_NAD/FAD-binding_dom"/>
</dbReference>
<dbReference type="GO" id="GO:0009097">
    <property type="term" value="P:isoleucine biosynthetic process"/>
    <property type="evidence" value="ECO:0007669"/>
    <property type="project" value="TreeGrafter"/>
</dbReference>
<feature type="domain" description="Thiamine pyrophosphate enzyme central" evidence="4">
    <location>
        <begin position="200"/>
        <end position="336"/>
    </location>
</feature>
<evidence type="ECO:0000313" key="7">
    <source>
        <dbReference type="EMBL" id="EXI78682.1"/>
    </source>
</evidence>
<dbReference type="InterPro" id="IPR029061">
    <property type="entry name" value="THDP-binding"/>
</dbReference>
<organism evidence="7 8">
    <name type="scientific">Candidatus Accumulibacter appositus</name>
    <dbReference type="NCBI Taxonomy" id="1454003"/>
    <lineage>
        <taxon>Bacteria</taxon>
        <taxon>Pseudomonadati</taxon>
        <taxon>Pseudomonadota</taxon>
        <taxon>Betaproteobacteria</taxon>
        <taxon>Candidatus Accumulibacter</taxon>
    </lineage>
</organism>
<comment type="similarity">
    <text evidence="1 3">Belongs to the TPP enzyme family.</text>
</comment>
<evidence type="ECO:0000313" key="8">
    <source>
        <dbReference type="Proteomes" id="UP000021816"/>
    </source>
</evidence>
<feature type="domain" description="Thiamine pyrophosphate enzyme N-terminal TPP-binding" evidence="6">
    <location>
        <begin position="3"/>
        <end position="105"/>
    </location>
</feature>
<dbReference type="CDD" id="cd00568">
    <property type="entry name" value="TPP_enzymes"/>
    <property type="match status" value="1"/>
</dbReference>
<evidence type="ECO:0000259" key="4">
    <source>
        <dbReference type="Pfam" id="PF00205"/>
    </source>
</evidence>
<evidence type="ECO:0000259" key="5">
    <source>
        <dbReference type="Pfam" id="PF02775"/>
    </source>
</evidence>
<dbReference type="Pfam" id="PF02775">
    <property type="entry name" value="TPP_enzyme_C"/>
    <property type="match status" value="1"/>
</dbReference>
<dbReference type="EC" id="2.2.1.6" evidence="7"/>
<dbReference type="STRING" id="1454003.AW10_02836"/>
<keyword evidence="7" id="KW-0808">Transferase</keyword>
<dbReference type="GO" id="GO:0000287">
    <property type="term" value="F:magnesium ion binding"/>
    <property type="evidence" value="ECO:0007669"/>
    <property type="project" value="InterPro"/>
</dbReference>
<dbReference type="InterPro" id="IPR011766">
    <property type="entry name" value="TPP_enzyme_TPP-bd"/>
</dbReference>
<dbReference type="InterPro" id="IPR045229">
    <property type="entry name" value="TPP_enz"/>
</dbReference>
<dbReference type="InterPro" id="IPR012000">
    <property type="entry name" value="Thiamin_PyroP_enz_cen_dom"/>
</dbReference>
<dbReference type="GO" id="GO:0030976">
    <property type="term" value="F:thiamine pyrophosphate binding"/>
    <property type="evidence" value="ECO:0007669"/>
    <property type="project" value="InterPro"/>
</dbReference>
<dbReference type="GO" id="GO:0009099">
    <property type="term" value="P:L-valine biosynthetic process"/>
    <property type="evidence" value="ECO:0007669"/>
    <property type="project" value="TreeGrafter"/>
</dbReference>
<dbReference type="InterPro" id="IPR012001">
    <property type="entry name" value="Thiamin_PyroP_enz_TPP-bd_dom"/>
</dbReference>
<protein>
    <submittedName>
        <fullName evidence="7">Acetolactate synthase large subunit</fullName>
        <ecNumber evidence="7">2.2.1.6</ecNumber>
    </submittedName>
</protein>
<proteinExistence type="inferred from homology"/>
<dbReference type="Gene3D" id="3.40.50.1220">
    <property type="entry name" value="TPP-binding domain"/>
    <property type="match status" value="1"/>
</dbReference>
<dbReference type="Proteomes" id="UP000021816">
    <property type="component" value="Unassembled WGS sequence"/>
</dbReference>
<reference evidence="7 8" key="1">
    <citation type="submission" date="2014-02" db="EMBL/GenBank/DDBJ databases">
        <title>Expanding our view of genomic diversity in Candidatus Accumulibacter clades.</title>
        <authorList>
            <person name="Skennerton C.T."/>
            <person name="Barr J.J."/>
            <person name="Slater F.R."/>
            <person name="Bond P.L."/>
            <person name="Tyson G.W."/>
        </authorList>
    </citation>
    <scope>NUCLEOTIDE SEQUENCE [LARGE SCALE GENOMIC DNA]</scope>
    <source>
        <strain evidence="8">BA-92</strain>
    </source>
</reference>
<dbReference type="PANTHER" id="PTHR18968">
    <property type="entry name" value="THIAMINE PYROPHOSPHATE ENZYMES"/>
    <property type="match status" value="1"/>
</dbReference>
<dbReference type="SUPFAM" id="SSF52467">
    <property type="entry name" value="DHS-like NAD/FAD-binding domain"/>
    <property type="match status" value="1"/>
</dbReference>
<dbReference type="PANTHER" id="PTHR18968:SF142">
    <property type="entry name" value="ACETOLACTATE SYNTHASE"/>
    <property type="match status" value="1"/>
</dbReference>
<evidence type="ECO:0000256" key="2">
    <source>
        <dbReference type="ARBA" id="ARBA00023052"/>
    </source>
</evidence>
<dbReference type="EMBL" id="JEMX01000066">
    <property type="protein sequence ID" value="EXI78682.1"/>
    <property type="molecule type" value="Genomic_DNA"/>
</dbReference>
<evidence type="ECO:0000259" key="6">
    <source>
        <dbReference type="Pfam" id="PF02776"/>
    </source>
</evidence>
<dbReference type="GO" id="GO:0003984">
    <property type="term" value="F:acetolactate synthase activity"/>
    <property type="evidence" value="ECO:0007669"/>
    <property type="project" value="UniProtKB-EC"/>
</dbReference>
<dbReference type="GO" id="GO:0005948">
    <property type="term" value="C:acetolactate synthase complex"/>
    <property type="evidence" value="ECO:0007669"/>
    <property type="project" value="TreeGrafter"/>
</dbReference>
<dbReference type="Pfam" id="PF02776">
    <property type="entry name" value="TPP_enzyme_N"/>
    <property type="match status" value="1"/>
</dbReference>
<gene>
    <name evidence="7" type="primary">ilvB_2</name>
    <name evidence="7" type="ORF">AW10_02836</name>
</gene>